<evidence type="ECO:0000313" key="2">
    <source>
        <dbReference type="Proteomes" id="UP000256514"/>
    </source>
</evidence>
<dbReference type="OrthoDB" id="9787478at2"/>
<accession>A0A3D8IVF0</accession>
<dbReference type="Pfam" id="PF07505">
    <property type="entry name" value="DUF5131"/>
    <property type="match status" value="1"/>
</dbReference>
<proteinExistence type="predicted"/>
<sequence length="246" mass="28758">MKPTKIEWTQATWNPTIGCNKVSSGCKNCYAEVMAKRLQAMGNKDYQDGFKFKMLPNRLNEPLKNKKPTLYFVNSMSDLFHEKMDYAFLDSILQVIKKTPYHQYQILTKRPKRMREYFLQNEIPTNVWLGTTIESHRVKDRIELIRDLKANVKWLSCEPLISDLGELDLSGIDWVIVGGESGFNARAMKESWVLNIKKQCEKQKVAFFFKQWGTWGGDGIKRNKKENGALLNDKLYREYPNLKKSM</sequence>
<dbReference type="Proteomes" id="UP000256514">
    <property type="component" value="Unassembled WGS sequence"/>
</dbReference>
<dbReference type="RefSeq" id="WP_115570494.1">
    <property type="nucleotide sequence ID" value="NZ_NXLT01000001.1"/>
</dbReference>
<dbReference type="InterPro" id="IPR011101">
    <property type="entry name" value="DUF5131"/>
</dbReference>
<dbReference type="EMBL" id="NXLT01000001">
    <property type="protein sequence ID" value="RDU68551.1"/>
    <property type="molecule type" value="Genomic_DNA"/>
</dbReference>
<name>A0A3D8IVF0_9HELI</name>
<organism evidence="1 2">
    <name type="scientific">Helicobacter equorum</name>
    <dbReference type="NCBI Taxonomy" id="361872"/>
    <lineage>
        <taxon>Bacteria</taxon>
        <taxon>Pseudomonadati</taxon>
        <taxon>Campylobacterota</taxon>
        <taxon>Epsilonproteobacteria</taxon>
        <taxon>Campylobacterales</taxon>
        <taxon>Helicobacteraceae</taxon>
        <taxon>Helicobacter</taxon>
    </lineage>
</organism>
<protein>
    <recommendedName>
        <fullName evidence="3">Phage Gp37/Gp68 family protein</fullName>
    </recommendedName>
</protein>
<evidence type="ECO:0000313" key="1">
    <source>
        <dbReference type="EMBL" id="RDU68551.1"/>
    </source>
</evidence>
<dbReference type="AlphaFoldDB" id="A0A3D8IVF0"/>
<gene>
    <name evidence="1" type="ORF">CQA54_01745</name>
</gene>
<comment type="caution">
    <text evidence="1">The sequence shown here is derived from an EMBL/GenBank/DDBJ whole genome shotgun (WGS) entry which is preliminary data.</text>
</comment>
<reference evidence="1 2" key="1">
    <citation type="submission" date="2018-04" db="EMBL/GenBank/DDBJ databases">
        <title>Novel Campyloabacter and Helicobacter Species and Strains.</title>
        <authorList>
            <person name="Mannion A.J."/>
            <person name="Shen Z."/>
            <person name="Fox J.G."/>
        </authorList>
    </citation>
    <scope>NUCLEOTIDE SEQUENCE [LARGE SCALE GENOMIC DNA]</scope>
    <source>
        <strain evidence="1 2">MIT 12-6600</strain>
    </source>
</reference>
<keyword evidence="2" id="KW-1185">Reference proteome</keyword>
<evidence type="ECO:0008006" key="3">
    <source>
        <dbReference type="Google" id="ProtNLM"/>
    </source>
</evidence>